<evidence type="ECO:0000313" key="2">
    <source>
        <dbReference type="EMBL" id="XCD04321.1"/>
    </source>
</evidence>
<sequence>MSLPATALKYDGPITIATAGSRKSVSWKNQDITWGQLAHRLSITQRTAETQNEYNTMRRAQRDDIKDVGGFVGGALRNGRRKAESIIHRRLLTLDIDSVPQGEDPWPTVELVIGCAAILYSTHSHSPKAPRLRLVIPLSRRVTPDEYAALSRRIAGDIGIDMCDDTTYEAHRLMYWPSTSIDAEYRFELSDSPWLDVDEQLARYKDWRDASEWPVSSRKTEIMRRLAKKQGDPLEKPGVVGAFNRVYSIEDAIEQFLPEVYEPSATENRYDYIPADSSAGLVVYDDGKFAYSHHATDPICGKLCNAFDLVRLHLFGDQDDAASPGAPVNRLPSYTAMSELAIEDEAVRQNLAEHKLKEISSAFDEDEDTEWLKRLSMTAKGKVEATIDNAFIIIMHDPELRGKYYFDEFRERPVVCGDLPWISLSDRASDIWTDSDDAGVRRLVEKKYDIDNLSKIRDAVDLAMLKLKRHPVREYLTGLIWDGQKRADTLFIDYLGAEDTAYVREVTRKALLGAVARIMRPGCKHDHILVLIGPQGCRKSTTLAKLGKHWFSDSLYTLSGKDAYEQLQGYWIIEMGEMAATRKAELEQIKQFISKQSDNFRAAYARRTQEHPRQCAFFGSTNDDEFLRDPTGGRRFWPVVVTEEGRKRADKLTEEIVDQIWAETVVRYNSGEQWYLSEEAEAKAREVQAEHTEQNGKQGVVENFLETLVPKNWDERGLDGRLMFYNGGFGEEEKGTEQRTRVCALEIWAELFKGDMKAYTQAQAREITGMLRQVKGWKFYGSTYCGKPYGRQRAFVREGFSCSNLPKSTILDGSP</sequence>
<accession>A0AAU8AWF1</accession>
<dbReference type="SUPFAM" id="SSF52540">
    <property type="entry name" value="P-loop containing nucleoside triphosphate hydrolases"/>
    <property type="match status" value="1"/>
</dbReference>
<dbReference type="Pfam" id="PF05272">
    <property type="entry name" value="VapE-like_dom"/>
    <property type="match status" value="1"/>
</dbReference>
<feature type="domain" description="Virulence-associated protein E-like" evidence="1">
    <location>
        <begin position="476"/>
        <end position="692"/>
    </location>
</feature>
<dbReference type="InterPro" id="IPR027417">
    <property type="entry name" value="P-loop_NTPase"/>
</dbReference>
<proteinExistence type="predicted"/>
<name>A0AAU8AWF1_9CAUD</name>
<evidence type="ECO:0000259" key="1">
    <source>
        <dbReference type="Pfam" id="PF05272"/>
    </source>
</evidence>
<dbReference type="PANTHER" id="PTHR34985:SF1">
    <property type="entry name" value="SLR0554 PROTEIN"/>
    <property type="match status" value="1"/>
</dbReference>
<organism evidence="2">
    <name type="scientific">Dulem virus 37</name>
    <dbReference type="NCBI Taxonomy" id="3145755"/>
    <lineage>
        <taxon>Viruses</taxon>
        <taxon>Duplodnaviria</taxon>
        <taxon>Heunggongvirae</taxon>
        <taxon>Uroviricota</taxon>
        <taxon>Caudoviricetes</taxon>
    </lineage>
</organism>
<reference evidence="2" key="1">
    <citation type="submission" date="2024-03" db="EMBL/GenBank/DDBJ databases">
        <title>Diverse circular DNA viruses in blood, oral, and fecal samples of captive lemurs.</title>
        <authorList>
            <person name="Paietta E.N."/>
            <person name="Kraberger S."/>
            <person name="Lund M.C."/>
            <person name="Custer J.M."/>
            <person name="Vargas K.M."/>
            <person name="Ehmke E.E."/>
            <person name="Yoder A.D."/>
            <person name="Varsani A."/>
        </authorList>
    </citation>
    <scope>NUCLEOTIDE SEQUENCE</scope>
    <source>
        <strain evidence="2">Duke_22FF_208</strain>
    </source>
</reference>
<protein>
    <submittedName>
        <fullName evidence="2">Virulence associated protein E</fullName>
    </submittedName>
</protein>
<dbReference type="EMBL" id="PP511443">
    <property type="protein sequence ID" value="XCD04321.1"/>
    <property type="molecule type" value="Genomic_DNA"/>
</dbReference>
<dbReference type="PANTHER" id="PTHR34985">
    <property type="entry name" value="SLR0554 PROTEIN"/>
    <property type="match status" value="1"/>
</dbReference>
<dbReference type="InterPro" id="IPR007936">
    <property type="entry name" value="VapE-like_dom"/>
</dbReference>